<keyword evidence="3 12" id="KW-0547">Nucleotide-binding</keyword>
<evidence type="ECO:0000256" key="3">
    <source>
        <dbReference type="ARBA" id="ARBA00022741"/>
    </source>
</evidence>
<sequence length="760" mass="83594">MEETAAAPVVTFESFGLRSEVLTALKGLGYEEPTPIQRETIPALIAGRDVLGQAATGTGKTAAFALPILERISQADRKPFEAQALVLVPTRELAMQVTEALQKYGAGIGVTAVAVYGGQEFVQQLRPLKRGADVVVATPGRALDHIRRKTLLLNKVKLVVLDEADEMLDMGFEEDLQSILGELPATRQTALFSATLAPRIAKIAEKHLKDPVRVTIAAKSVAAGTLPNIRQAAYIVQRKVKEPALMRVLEWENPQSAIIFCRTRNEVEELTHSLMRSGYEPAALHGGLTQEQRDAVLRKFKDGLVRVLVATDVAARGLHVENLSHVINFDLPTSPEVYVHRIGRTGRAGKDGVALSFLDPRETRLLGNVERQMKKKIPLQQVPTRAQLDGRRAETVADQVKAAISAPGVDAFNALVTKAGEGATVEQVAAAAMMLLQQKLFPSNGKDEADFPTGNDRRPSSSGPRERGGDRPERGERRERTGGREERPRSAPRGPMTTLTLSLGEHAGIRPQDLVGAIANEANISSQLIQRVQIGELTSNVDVPSESVEAITEALHATRIRGRKVRVSYAEKGAFGANKEAGPSRLSDAQELPSDVERGEAEEAAKPRASASRFAKKPFGEKREFGERKPFGEKREFGERKPFGEKREFGERKPFGEKREFGERKPFGEKREFGDRKPFGEKREFGDRKPFGDKKPFGEKREFGDKKPFGEKKSFGDKKPFAKRDFGSKPSDGSSRRFGAPKPGDRFKPKGRGRMEPKKH</sequence>
<dbReference type="InterPro" id="IPR005580">
    <property type="entry name" value="DbpA/CsdA_RNA-bd_dom"/>
</dbReference>
<dbReference type="PROSITE" id="PS51195">
    <property type="entry name" value="Q_MOTIF"/>
    <property type="match status" value="1"/>
</dbReference>
<evidence type="ECO:0000256" key="10">
    <source>
        <dbReference type="ARBA" id="ARBA00074363"/>
    </source>
</evidence>
<evidence type="ECO:0000313" key="17">
    <source>
        <dbReference type="EMBL" id="PZR04855.1"/>
    </source>
</evidence>
<feature type="short sequence motif" description="Q motif" evidence="11">
    <location>
        <begin position="10"/>
        <end position="38"/>
    </location>
</feature>
<dbReference type="Gene3D" id="3.40.50.300">
    <property type="entry name" value="P-loop containing nucleotide triphosphate hydrolases"/>
    <property type="match status" value="2"/>
</dbReference>
<accession>A0A2W5T042</accession>
<dbReference type="InterPro" id="IPR050079">
    <property type="entry name" value="DEAD_box_RNA_helicase"/>
</dbReference>
<dbReference type="InterPro" id="IPR057325">
    <property type="entry name" value="DeaD_dimer"/>
</dbReference>
<dbReference type="InterPro" id="IPR044742">
    <property type="entry name" value="DEAD/DEAH_RhlB"/>
</dbReference>
<dbReference type="PANTHER" id="PTHR47959">
    <property type="entry name" value="ATP-DEPENDENT RNA HELICASE RHLE-RELATED"/>
    <property type="match status" value="1"/>
</dbReference>
<dbReference type="PANTHER" id="PTHR47959:SF13">
    <property type="entry name" value="ATP-DEPENDENT RNA HELICASE RHLE"/>
    <property type="match status" value="1"/>
</dbReference>
<dbReference type="SMART" id="SM00487">
    <property type="entry name" value="DEXDc"/>
    <property type="match status" value="1"/>
</dbReference>
<dbReference type="PROSITE" id="PS00039">
    <property type="entry name" value="DEAD_ATP_HELICASE"/>
    <property type="match status" value="1"/>
</dbReference>
<evidence type="ECO:0000256" key="8">
    <source>
        <dbReference type="ARBA" id="ARBA00038437"/>
    </source>
</evidence>
<dbReference type="Proteomes" id="UP000249061">
    <property type="component" value="Unassembled WGS sequence"/>
</dbReference>
<dbReference type="InterPro" id="IPR001650">
    <property type="entry name" value="Helicase_C-like"/>
</dbReference>
<evidence type="ECO:0000256" key="12">
    <source>
        <dbReference type="RuleBase" id="RU000492"/>
    </source>
</evidence>
<dbReference type="GO" id="GO:0003676">
    <property type="term" value="F:nucleic acid binding"/>
    <property type="evidence" value="ECO:0007669"/>
    <property type="project" value="InterPro"/>
</dbReference>
<feature type="region of interest" description="Disordered" evidence="13">
    <location>
        <begin position="577"/>
        <end position="760"/>
    </location>
</feature>
<dbReference type="PROSITE" id="PS51192">
    <property type="entry name" value="HELICASE_ATP_BIND_1"/>
    <property type="match status" value="1"/>
</dbReference>
<feature type="domain" description="DEAD-box RNA helicase Q" evidence="16">
    <location>
        <begin position="10"/>
        <end position="38"/>
    </location>
</feature>
<evidence type="ECO:0000256" key="4">
    <source>
        <dbReference type="ARBA" id="ARBA00022801"/>
    </source>
</evidence>
<dbReference type="InterPro" id="IPR000629">
    <property type="entry name" value="RNA-helicase_DEAD-box_CS"/>
</dbReference>
<gene>
    <name evidence="17" type="ORF">DI536_33450</name>
</gene>
<organism evidence="17 18">
    <name type="scientific">Archangium gephyra</name>
    <dbReference type="NCBI Taxonomy" id="48"/>
    <lineage>
        <taxon>Bacteria</taxon>
        <taxon>Pseudomonadati</taxon>
        <taxon>Myxococcota</taxon>
        <taxon>Myxococcia</taxon>
        <taxon>Myxococcales</taxon>
        <taxon>Cystobacterineae</taxon>
        <taxon>Archangiaceae</taxon>
        <taxon>Archangium</taxon>
    </lineage>
</organism>
<dbReference type="GO" id="GO:0003724">
    <property type="term" value="F:RNA helicase activity"/>
    <property type="evidence" value="ECO:0007669"/>
    <property type="project" value="UniProtKB-EC"/>
</dbReference>
<dbReference type="GO" id="GO:0009266">
    <property type="term" value="P:response to temperature stimulus"/>
    <property type="evidence" value="ECO:0007669"/>
    <property type="project" value="UniProtKB-ARBA"/>
</dbReference>
<comment type="catalytic activity">
    <reaction evidence="9">
        <text>ATP + H2O = ADP + phosphate + H(+)</text>
        <dbReference type="Rhea" id="RHEA:13065"/>
        <dbReference type="ChEBI" id="CHEBI:15377"/>
        <dbReference type="ChEBI" id="CHEBI:15378"/>
        <dbReference type="ChEBI" id="CHEBI:30616"/>
        <dbReference type="ChEBI" id="CHEBI:43474"/>
        <dbReference type="ChEBI" id="CHEBI:456216"/>
        <dbReference type="EC" id="3.6.4.13"/>
    </reaction>
</comment>
<dbReference type="GO" id="GO:0005524">
    <property type="term" value="F:ATP binding"/>
    <property type="evidence" value="ECO:0007669"/>
    <property type="project" value="UniProtKB-KW"/>
</dbReference>
<keyword evidence="5 12" id="KW-0347">Helicase</keyword>
<dbReference type="FunFam" id="3.40.50.300:FF:000108">
    <property type="entry name" value="ATP-dependent RNA helicase RhlE"/>
    <property type="match status" value="1"/>
</dbReference>
<keyword evidence="6 12" id="KW-0067">ATP-binding</keyword>
<feature type="domain" description="Helicase ATP-binding" evidence="14">
    <location>
        <begin position="41"/>
        <end position="214"/>
    </location>
</feature>
<evidence type="ECO:0000256" key="13">
    <source>
        <dbReference type="SAM" id="MobiDB-lite"/>
    </source>
</evidence>
<keyword evidence="7" id="KW-0346">Stress response</keyword>
<feature type="compositionally biased region" description="Basic and acidic residues" evidence="13">
    <location>
        <begin position="445"/>
        <end position="489"/>
    </location>
</feature>
<dbReference type="InterPro" id="IPR014001">
    <property type="entry name" value="Helicase_ATP-bd"/>
</dbReference>
<feature type="compositionally biased region" description="Basic and acidic residues" evidence="13">
    <location>
        <begin position="618"/>
        <end position="727"/>
    </location>
</feature>
<evidence type="ECO:0000259" key="16">
    <source>
        <dbReference type="PROSITE" id="PS51195"/>
    </source>
</evidence>
<feature type="compositionally biased region" description="Basic and acidic residues" evidence="13">
    <location>
        <begin position="595"/>
        <end position="606"/>
    </location>
</feature>
<evidence type="ECO:0000259" key="15">
    <source>
        <dbReference type="PROSITE" id="PS51194"/>
    </source>
</evidence>
<comment type="caution">
    <text evidence="17">The sequence shown here is derived from an EMBL/GenBank/DDBJ whole genome shotgun (WGS) entry which is preliminary data.</text>
</comment>
<dbReference type="Pfam" id="PF25399">
    <property type="entry name" value="DeaD_dimer"/>
    <property type="match status" value="1"/>
</dbReference>
<evidence type="ECO:0000256" key="1">
    <source>
        <dbReference type="ARBA" id="ARBA00012552"/>
    </source>
</evidence>
<proteinExistence type="inferred from homology"/>
<keyword evidence="4 12" id="KW-0378">Hydrolase</keyword>
<feature type="compositionally biased region" description="Basic and acidic residues" evidence="13">
    <location>
        <begin position="743"/>
        <end position="760"/>
    </location>
</feature>
<comment type="similarity">
    <text evidence="8 12">Belongs to the DEAD box helicase family.</text>
</comment>
<evidence type="ECO:0000256" key="6">
    <source>
        <dbReference type="ARBA" id="ARBA00022840"/>
    </source>
</evidence>
<name>A0A2W5T042_9BACT</name>
<evidence type="ECO:0000256" key="11">
    <source>
        <dbReference type="PROSITE-ProRule" id="PRU00552"/>
    </source>
</evidence>
<dbReference type="InterPro" id="IPR011545">
    <property type="entry name" value="DEAD/DEAH_box_helicase_dom"/>
</dbReference>
<dbReference type="InterPro" id="IPR014014">
    <property type="entry name" value="RNA_helicase_DEAD_Q_motif"/>
</dbReference>
<dbReference type="CDD" id="cd00268">
    <property type="entry name" value="DEADc"/>
    <property type="match status" value="1"/>
</dbReference>
<dbReference type="InterPro" id="IPR012677">
    <property type="entry name" value="Nucleotide-bd_a/b_plait_sf"/>
</dbReference>
<feature type="region of interest" description="Disordered" evidence="13">
    <location>
        <begin position="443"/>
        <end position="499"/>
    </location>
</feature>
<evidence type="ECO:0000256" key="5">
    <source>
        <dbReference type="ARBA" id="ARBA00022806"/>
    </source>
</evidence>
<evidence type="ECO:0000313" key="18">
    <source>
        <dbReference type="Proteomes" id="UP000249061"/>
    </source>
</evidence>
<feature type="domain" description="Helicase C-terminal" evidence="15">
    <location>
        <begin position="228"/>
        <end position="390"/>
    </location>
</feature>
<dbReference type="InterPro" id="IPR027417">
    <property type="entry name" value="P-loop_NTPase"/>
</dbReference>
<reference evidence="17 18" key="1">
    <citation type="submission" date="2017-08" db="EMBL/GenBank/DDBJ databases">
        <title>Infants hospitalized years apart are colonized by the same room-sourced microbial strains.</title>
        <authorList>
            <person name="Brooks B."/>
            <person name="Olm M.R."/>
            <person name="Firek B.A."/>
            <person name="Baker R."/>
            <person name="Thomas B.C."/>
            <person name="Morowitz M.J."/>
            <person name="Banfield J.F."/>
        </authorList>
    </citation>
    <scope>NUCLEOTIDE SEQUENCE [LARGE SCALE GENOMIC DNA]</scope>
    <source>
        <strain evidence="17">S2_003_000_R2_14</strain>
    </source>
</reference>
<dbReference type="CDD" id="cd12252">
    <property type="entry name" value="RRM_DbpA"/>
    <property type="match status" value="1"/>
</dbReference>
<dbReference type="Pfam" id="PF00271">
    <property type="entry name" value="Helicase_C"/>
    <property type="match status" value="1"/>
</dbReference>
<keyword evidence="2" id="KW-0963">Cytoplasm</keyword>
<evidence type="ECO:0000259" key="14">
    <source>
        <dbReference type="PROSITE" id="PS51192"/>
    </source>
</evidence>
<dbReference type="AlphaFoldDB" id="A0A2W5T042"/>
<evidence type="ECO:0000256" key="9">
    <source>
        <dbReference type="ARBA" id="ARBA00047984"/>
    </source>
</evidence>
<dbReference type="Pfam" id="PF03880">
    <property type="entry name" value="DbpA"/>
    <property type="match status" value="1"/>
</dbReference>
<dbReference type="GO" id="GO:0016787">
    <property type="term" value="F:hydrolase activity"/>
    <property type="evidence" value="ECO:0007669"/>
    <property type="project" value="UniProtKB-KW"/>
</dbReference>
<evidence type="ECO:0000256" key="7">
    <source>
        <dbReference type="ARBA" id="ARBA00023016"/>
    </source>
</evidence>
<dbReference type="GO" id="GO:0042255">
    <property type="term" value="P:ribosome assembly"/>
    <property type="evidence" value="ECO:0007669"/>
    <property type="project" value="UniProtKB-ARBA"/>
</dbReference>
<evidence type="ECO:0000256" key="2">
    <source>
        <dbReference type="ARBA" id="ARBA00022490"/>
    </source>
</evidence>
<dbReference type="SUPFAM" id="SSF52540">
    <property type="entry name" value="P-loop containing nucleoside triphosphate hydrolases"/>
    <property type="match status" value="1"/>
</dbReference>
<protein>
    <recommendedName>
        <fullName evidence="10">DEAD-box ATP-dependent RNA helicase RhpA</fullName>
        <ecNumber evidence="1">3.6.4.13</ecNumber>
    </recommendedName>
</protein>
<dbReference type="Pfam" id="PF00270">
    <property type="entry name" value="DEAD"/>
    <property type="match status" value="1"/>
</dbReference>
<dbReference type="EMBL" id="QFQP01000051">
    <property type="protein sequence ID" value="PZR04855.1"/>
    <property type="molecule type" value="Genomic_DNA"/>
</dbReference>
<dbReference type="CDD" id="cd18787">
    <property type="entry name" value="SF2_C_DEAD"/>
    <property type="match status" value="1"/>
</dbReference>
<dbReference type="Gene3D" id="3.30.70.330">
    <property type="match status" value="1"/>
</dbReference>
<dbReference type="GO" id="GO:0005829">
    <property type="term" value="C:cytosol"/>
    <property type="evidence" value="ECO:0007669"/>
    <property type="project" value="TreeGrafter"/>
</dbReference>
<dbReference type="SMART" id="SM00490">
    <property type="entry name" value="HELICc"/>
    <property type="match status" value="1"/>
</dbReference>
<dbReference type="EC" id="3.6.4.13" evidence="1"/>
<dbReference type="PROSITE" id="PS51194">
    <property type="entry name" value="HELICASE_CTER"/>
    <property type="match status" value="1"/>
</dbReference>